<comment type="caution">
    <text evidence="9">The sequence shown here is derived from an EMBL/GenBank/DDBJ whole genome shotgun (WGS) entry which is preliminary data.</text>
</comment>
<dbReference type="InterPro" id="IPR013783">
    <property type="entry name" value="Ig-like_fold"/>
</dbReference>
<evidence type="ECO:0000256" key="3">
    <source>
        <dbReference type="ARBA" id="ARBA00012756"/>
    </source>
</evidence>
<reference evidence="9 10" key="1">
    <citation type="submission" date="2018-08" db="EMBL/GenBank/DDBJ databases">
        <title>A genome reference for cultivated species of the human gut microbiota.</title>
        <authorList>
            <person name="Zou Y."/>
            <person name="Xue W."/>
            <person name="Luo G."/>
        </authorList>
    </citation>
    <scope>NUCLEOTIDE SEQUENCE [LARGE SCALE GENOMIC DNA]</scope>
    <source>
        <strain evidence="9 10">AF14-32</strain>
    </source>
</reference>
<evidence type="ECO:0000259" key="7">
    <source>
        <dbReference type="Pfam" id="PF00703"/>
    </source>
</evidence>
<evidence type="ECO:0000256" key="1">
    <source>
        <dbReference type="ARBA" id="ARBA00001412"/>
    </source>
</evidence>
<dbReference type="InterPro" id="IPR006104">
    <property type="entry name" value="Glyco_hydro_2_N"/>
</dbReference>
<evidence type="ECO:0000256" key="5">
    <source>
        <dbReference type="ARBA" id="ARBA00023295"/>
    </source>
</evidence>
<comment type="similarity">
    <text evidence="2">Belongs to the glycosyl hydrolase 2 family.</text>
</comment>
<dbReference type="Pfam" id="PF02837">
    <property type="entry name" value="Glyco_hydro_2_N"/>
    <property type="match status" value="1"/>
</dbReference>
<evidence type="ECO:0000313" key="9">
    <source>
        <dbReference type="EMBL" id="RGV55506.1"/>
    </source>
</evidence>
<dbReference type="Pfam" id="PF00703">
    <property type="entry name" value="Glyco_hydro_2"/>
    <property type="match status" value="1"/>
</dbReference>
<dbReference type="Gene3D" id="2.60.40.10">
    <property type="entry name" value="Immunoglobulins"/>
    <property type="match status" value="1"/>
</dbReference>
<dbReference type="AlphaFoldDB" id="A0A412YDU1"/>
<dbReference type="InterPro" id="IPR006102">
    <property type="entry name" value="Ig-like_GH2"/>
</dbReference>
<dbReference type="GO" id="GO:0009341">
    <property type="term" value="C:beta-galactosidase complex"/>
    <property type="evidence" value="ECO:0007669"/>
    <property type="project" value="TreeGrafter"/>
</dbReference>
<comment type="catalytic activity">
    <reaction evidence="1">
        <text>Hydrolysis of terminal non-reducing beta-D-galactose residues in beta-D-galactosides.</text>
        <dbReference type="EC" id="3.2.1.23"/>
    </reaction>
</comment>
<dbReference type="SUPFAM" id="SSF49303">
    <property type="entry name" value="beta-Galactosidase/glucuronidase domain"/>
    <property type="match status" value="1"/>
</dbReference>
<accession>A0A412YDU1</accession>
<dbReference type="GO" id="GO:0004565">
    <property type="term" value="F:beta-galactosidase activity"/>
    <property type="evidence" value="ECO:0007669"/>
    <property type="project" value="UniProtKB-EC"/>
</dbReference>
<dbReference type="Gene3D" id="2.60.120.260">
    <property type="entry name" value="Galactose-binding domain-like"/>
    <property type="match status" value="1"/>
</dbReference>
<dbReference type="InterPro" id="IPR036156">
    <property type="entry name" value="Beta-gal/glucu_dom_sf"/>
</dbReference>
<dbReference type="EC" id="3.2.1.23" evidence="3"/>
<dbReference type="Proteomes" id="UP000283850">
    <property type="component" value="Unassembled WGS sequence"/>
</dbReference>
<dbReference type="PANTHER" id="PTHR46323:SF2">
    <property type="entry name" value="BETA-GALACTOSIDASE"/>
    <property type="match status" value="1"/>
</dbReference>
<evidence type="ECO:0000256" key="6">
    <source>
        <dbReference type="SAM" id="SignalP"/>
    </source>
</evidence>
<dbReference type="PANTHER" id="PTHR46323">
    <property type="entry name" value="BETA-GALACTOSIDASE"/>
    <property type="match status" value="1"/>
</dbReference>
<feature type="domain" description="Glycoside hydrolase family 2 immunoglobulin-like beta-sandwich" evidence="7">
    <location>
        <begin position="220"/>
        <end position="329"/>
    </location>
</feature>
<feature type="domain" description="Glycosyl hydrolases family 2 sugar binding" evidence="8">
    <location>
        <begin position="25"/>
        <end position="217"/>
    </location>
</feature>
<evidence type="ECO:0000313" key="10">
    <source>
        <dbReference type="Proteomes" id="UP000283850"/>
    </source>
</evidence>
<dbReference type="SUPFAM" id="SSF49785">
    <property type="entry name" value="Galactose-binding domain-like"/>
    <property type="match status" value="1"/>
</dbReference>
<keyword evidence="6" id="KW-0732">Signal</keyword>
<dbReference type="EMBL" id="QRZF01000004">
    <property type="protein sequence ID" value="RGV55506.1"/>
    <property type="molecule type" value="Genomic_DNA"/>
</dbReference>
<gene>
    <name evidence="9" type="ORF">DWW10_08215</name>
</gene>
<evidence type="ECO:0000256" key="2">
    <source>
        <dbReference type="ARBA" id="ARBA00007401"/>
    </source>
</evidence>
<dbReference type="InterPro" id="IPR017853">
    <property type="entry name" value="GH"/>
</dbReference>
<feature type="chain" id="PRO_5019507177" description="beta-galactosidase" evidence="6">
    <location>
        <begin position="20"/>
        <end position="961"/>
    </location>
</feature>
<organism evidence="9 10">
    <name type="scientific">Bacteroides intestinalis</name>
    <dbReference type="NCBI Taxonomy" id="329854"/>
    <lineage>
        <taxon>Bacteria</taxon>
        <taxon>Pseudomonadati</taxon>
        <taxon>Bacteroidota</taxon>
        <taxon>Bacteroidia</taxon>
        <taxon>Bacteroidales</taxon>
        <taxon>Bacteroidaceae</taxon>
        <taxon>Bacteroides</taxon>
    </lineage>
</organism>
<dbReference type="InterPro" id="IPR008979">
    <property type="entry name" value="Galactose-bd-like_sf"/>
</dbReference>
<proteinExistence type="inferred from homology"/>
<evidence type="ECO:0000256" key="4">
    <source>
        <dbReference type="ARBA" id="ARBA00022801"/>
    </source>
</evidence>
<keyword evidence="5" id="KW-0326">Glycosidase</keyword>
<evidence type="ECO:0000259" key="8">
    <source>
        <dbReference type="Pfam" id="PF02837"/>
    </source>
</evidence>
<keyword evidence="4" id="KW-0378">Hydrolase</keyword>
<protein>
    <recommendedName>
        <fullName evidence="3">beta-galactosidase</fullName>
        <ecNumber evidence="3">3.2.1.23</ecNumber>
    </recommendedName>
</protein>
<sequence>MRKILLIMLSLLSVLQMGAQKTIDLSGDWNFEIDRQDIGEKEKWFNQALKDVIELPGSMPERLKGDDVTIRTQWTGSLYDSSYYYNPYMEKYRREGNVKLPFFLTPDKHYVGVAWYQKEINLPKDWKKDRIVLFLERPHIESTVWVNGHKVGMQNSLCVAHVYDVTQFMSPGKCKIAIRIDNRIKDINVGPDSHSITDQTQGNWNGIVGRICLQTTPKIYLEDIQVYPEPEQKVARVKLLIKSSDKGTAIAQVKLSARSFNTEQCHVLPTVTHDVKVMNGIAEQEIVLPMGDDMLLWDEFNPALYKLTAEISTGKGKEKEVKEIQFGMRSFEIKGKWFYVNGRKTMLRGTVENCDFPLTGYAPMDVESWERVFRICRSYGLNHMRFHSFCPPEAAFIAADLVGFYLQPEGPSWPNHGPKLGLGQPIDKYLMDETIALTKAYGNYASYCMLACGNEPSGRWVDWVTKFVDYWENTDPRRVYTGASVGGGWQWQPRNQYHVKAGARGLTWRQKRPQTNDDYHMQSRIDTVSQPYVSHETGQWCVFPNFNEIRKYTGVNKARNFEIFRDILNDNQMGEQAHCFMMASGKLQALCYKYEIEKTLRTPDYAGFQLLALNDYSGQGTALVGVLDVFFEEKGYINAQEWRRFCSPTVPLMRTDKFVYTNDEAFVADIEIAHFGEKALKHAPVTYTIKDVYGKVYTRNTLGNKDIPIGNLHALGHIEFPLGEIKKPTELNLEVRIEGTEAVNDWNFWVYPKEVELVQKDVYTTDTLDTKALDILQNGGKVLILAAGKVSYGKEVSQMFTPVFWNTSWFKMRPPHTTGILVNPKHPLFREFPTEYHSNLQWWELLNRAQVMQFTDFPADFQPTIQSIDTWFLSRKIGMLFEAKVLNGKLIMTTMDLTTNTDERIVARQMHKAILDYMNSDHFRPMYTIEPERISDLFKKVAGDVKSYTKGSPDELKPKIN</sequence>
<feature type="signal peptide" evidence="6">
    <location>
        <begin position="1"/>
        <end position="19"/>
    </location>
</feature>
<dbReference type="GO" id="GO:0005990">
    <property type="term" value="P:lactose catabolic process"/>
    <property type="evidence" value="ECO:0007669"/>
    <property type="project" value="TreeGrafter"/>
</dbReference>
<dbReference type="InterPro" id="IPR050347">
    <property type="entry name" value="Bact_Beta-galactosidase"/>
</dbReference>
<name>A0A412YDU1_9BACE</name>
<dbReference type="Gene3D" id="3.20.20.80">
    <property type="entry name" value="Glycosidases"/>
    <property type="match status" value="1"/>
</dbReference>
<dbReference type="SUPFAM" id="SSF51445">
    <property type="entry name" value="(Trans)glycosidases"/>
    <property type="match status" value="1"/>
</dbReference>